<reference evidence="1" key="1">
    <citation type="submission" date="2019-10" db="EMBL/GenBank/DDBJ databases">
        <authorList>
            <consortium name="DOE Joint Genome Institute"/>
            <person name="Kuo A."/>
            <person name="Miyauchi S."/>
            <person name="Kiss E."/>
            <person name="Drula E."/>
            <person name="Kohler A."/>
            <person name="Sanchez-Garcia M."/>
            <person name="Andreopoulos B."/>
            <person name="Barry K.W."/>
            <person name="Bonito G."/>
            <person name="Buee M."/>
            <person name="Carver A."/>
            <person name="Chen C."/>
            <person name="Cichocki N."/>
            <person name="Clum A."/>
            <person name="Culley D."/>
            <person name="Crous P.W."/>
            <person name="Fauchery L."/>
            <person name="Girlanda M."/>
            <person name="Hayes R."/>
            <person name="Keri Z."/>
            <person name="Labutti K."/>
            <person name="Lipzen A."/>
            <person name="Lombard V."/>
            <person name="Magnuson J."/>
            <person name="Maillard F."/>
            <person name="Morin E."/>
            <person name="Murat C."/>
            <person name="Nolan M."/>
            <person name="Ohm R."/>
            <person name="Pangilinan J."/>
            <person name="Pereira M."/>
            <person name="Perotto S."/>
            <person name="Peter M."/>
            <person name="Riley R."/>
            <person name="Sitrit Y."/>
            <person name="Stielow B."/>
            <person name="Szollosi G."/>
            <person name="Zifcakova L."/>
            <person name="Stursova M."/>
            <person name="Spatafora J.W."/>
            <person name="Tedersoo L."/>
            <person name="Vaario L.-M."/>
            <person name="Yamada A."/>
            <person name="Yan M."/>
            <person name="Wang P."/>
            <person name="Xu J."/>
            <person name="Bruns T."/>
            <person name="Baldrian P."/>
            <person name="Vilgalys R."/>
            <person name="Henrissat B."/>
            <person name="Grigoriev I.V."/>
            <person name="Hibbett D."/>
            <person name="Nagy L.G."/>
            <person name="Martin F.M."/>
        </authorList>
    </citation>
    <scope>NUCLEOTIDE SEQUENCE</scope>
    <source>
        <strain evidence="1">P2</strain>
    </source>
</reference>
<dbReference type="EMBL" id="MU117963">
    <property type="protein sequence ID" value="KAF9653540.1"/>
    <property type="molecule type" value="Genomic_DNA"/>
</dbReference>
<evidence type="ECO:0000313" key="1">
    <source>
        <dbReference type="EMBL" id="KAF9653540.1"/>
    </source>
</evidence>
<comment type="caution">
    <text evidence="1">The sequence shown here is derived from an EMBL/GenBank/DDBJ whole genome shotgun (WGS) entry which is preliminary data.</text>
</comment>
<protein>
    <submittedName>
        <fullName evidence="1">Uncharacterized protein</fullName>
    </submittedName>
</protein>
<evidence type="ECO:0000313" key="2">
    <source>
        <dbReference type="Proteomes" id="UP000886501"/>
    </source>
</evidence>
<sequence>MSQDPYHAVQREIQTSLQTASTLRASYLRIRSTARDESEELVWARNELKATLAAMEADLEDLEESVKIVEETGPRMFGLEESDVMERRGYVNHVKQEIERVRQPRSRPSSWIAPRETAKPSPSTATPDDTEEDAQSEWARTEQQMMIREQDRAIDSIAGTLSTLAQQAGLMGREIGEHNEMLDDIERGVDHSSAKLDDAMKRMRKFIRDTEETKSGWCIVILIVILLALLLAVILV</sequence>
<dbReference type="Proteomes" id="UP000886501">
    <property type="component" value="Unassembled WGS sequence"/>
</dbReference>
<accession>A0ACB6ZUL3</accession>
<reference evidence="1" key="2">
    <citation type="journal article" date="2020" name="Nat. Commun.">
        <title>Large-scale genome sequencing of mycorrhizal fungi provides insights into the early evolution of symbiotic traits.</title>
        <authorList>
            <person name="Miyauchi S."/>
            <person name="Kiss E."/>
            <person name="Kuo A."/>
            <person name="Drula E."/>
            <person name="Kohler A."/>
            <person name="Sanchez-Garcia M."/>
            <person name="Morin E."/>
            <person name="Andreopoulos B."/>
            <person name="Barry K.W."/>
            <person name="Bonito G."/>
            <person name="Buee M."/>
            <person name="Carver A."/>
            <person name="Chen C."/>
            <person name="Cichocki N."/>
            <person name="Clum A."/>
            <person name="Culley D."/>
            <person name="Crous P.W."/>
            <person name="Fauchery L."/>
            <person name="Girlanda M."/>
            <person name="Hayes R.D."/>
            <person name="Keri Z."/>
            <person name="LaButti K."/>
            <person name="Lipzen A."/>
            <person name="Lombard V."/>
            <person name="Magnuson J."/>
            <person name="Maillard F."/>
            <person name="Murat C."/>
            <person name="Nolan M."/>
            <person name="Ohm R.A."/>
            <person name="Pangilinan J."/>
            <person name="Pereira M.F."/>
            <person name="Perotto S."/>
            <person name="Peter M."/>
            <person name="Pfister S."/>
            <person name="Riley R."/>
            <person name="Sitrit Y."/>
            <person name="Stielow J.B."/>
            <person name="Szollosi G."/>
            <person name="Zifcakova L."/>
            <person name="Stursova M."/>
            <person name="Spatafora J.W."/>
            <person name="Tedersoo L."/>
            <person name="Vaario L.M."/>
            <person name="Yamada A."/>
            <person name="Yan M."/>
            <person name="Wang P."/>
            <person name="Xu J."/>
            <person name="Bruns T."/>
            <person name="Baldrian P."/>
            <person name="Vilgalys R."/>
            <person name="Dunand C."/>
            <person name="Henrissat B."/>
            <person name="Grigoriev I.V."/>
            <person name="Hibbett D."/>
            <person name="Nagy L.G."/>
            <person name="Martin F.M."/>
        </authorList>
    </citation>
    <scope>NUCLEOTIDE SEQUENCE</scope>
    <source>
        <strain evidence="1">P2</strain>
    </source>
</reference>
<gene>
    <name evidence="1" type="ORF">BDM02DRAFT_3087100</name>
</gene>
<proteinExistence type="predicted"/>
<organism evidence="1 2">
    <name type="scientific">Thelephora ganbajun</name>
    <name type="common">Ganba fungus</name>
    <dbReference type="NCBI Taxonomy" id="370292"/>
    <lineage>
        <taxon>Eukaryota</taxon>
        <taxon>Fungi</taxon>
        <taxon>Dikarya</taxon>
        <taxon>Basidiomycota</taxon>
        <taxon>Agaricomycotina</taxon>
        <taxon>Agaricomycetes</taxon>
        <taxon>Thelephorales</taxon>
        <taxon>Thelephoraceae</taxon>
        <taxon>Thelephora</taxon>
    </lineage>
</organism>
<keyword evidence="2" id="KW-1185">Reference proteome</keyword>
<name>A0ACB6ZUL3_THEGA</name>